<evidence type="ECO:0000256" key="2">
    <source>
        <dbReference type="ARBA" id="ARBA00022692"/>
    </source>
</evidence>
<evidence type="ECO:0000256" key="8">
    <source>
        <dbReference type="SAM" id="Phobius"/>
    </source>
</evidence>
<sequence length="357" mass="38479">MGSLALPALPMWLAAAALLALLAVRGAVPRGRRRRVRVAVVARALLPRRVLRSASGRLDIAAFLFSALLAGSMLGWALVSANWWGDQATALLGHGPVLARLPGWAAIPLVTVALFVAYEAAYWLNHWLSHRVPALWAFHKVHHSAESLSLLTNFRVHPVDTIVFYNMAAALMGVTGALCARLIGPSAQAVVGGSNAIVFAATIVLTYLQHSHIWIAWPGALGRLLMSPAHHQLHHSADPRHHGRNFGSTLALFDRLAGTLLIPTLKREKLSFGVEDAGTAPHGFRDAVLRPFVEAAGTLAPPTPARENRAPARRRGADPIRRSFRPRPCRSRRSPAPAPRRTPRRSSGSADPPAAHG</sequence>
<evidence type="ECO:0000256" key="5">
    <source>
        <dbReference type="ARBA" id="ARBA00023098"/>
    </source>
</evidence>
<dbReference type="PANTHER" id="PTHR21624:SF1">
    <property type="entry name" value="ALKYLGLYCEROL MONOOXYGENASE"/>
    <property type="match status" value="1"/>
</dbReference>
<accession>A0A1I6L9K3</accession>
<evidence type="ECO:0000256" key="4">
    <source>
        <dbReference type="ARBA" id="ARBA00023002"/>
    </source>
</evidence>
<organism evidence="10 11">
    <name type="scientific">Sphingomonas jatrophae</name>
    <dbReference type="NCBI Taxonomy" id="1166337"/>
    <lineage>
        <taxon>Bacteria</taxon>
        <taxon>Pseudomonadati</taxon>
        <taxon>Pseudomonadota</taxon>
        <taxon>Alphaproteobacteria</taxon>
        <taxon>Sphingomonadales</taxon>
        <taxon>Sphingomonadaceae</taxon>
        <taxon>Sphingomonas</taxon>
    </lineage>
</organism>
<keyword evidence="5" id="KW-0443">Lipid metabolism</keyword>
<keyword evidence="4" id="KW-0560">Oxidoreductase</keyword>
<name>A0A1I6L9K3_9SPHN</name>
<dbReference type="PANTHER" id="PTHR21624">
    <property type="entry name" value="STEROL DESATURASE-RELATED PROTEIN"/>
    <property type="match status" value="1"/>
</dbReference>
<feature type="domain" description="Fatty acid hydroxylase" evidence="9">
    <location>
        <begin position="112"/>
        <end position="259"/>
    </location>
</feature>
<feature type="transmembrane region" description="Helical" evidence="8">
    <location>
        <begin position="162"/>
        <end position="183"/>
    </location>
</feature>
<evidence type="ECO:0000256" key="1">
    <source>
        <dbReference type="ARBA" id="ARBA00004127"/>
    </source>
</evidence>
<feature type="transmembrane region" description="Helical" evidence="8">
    <location>
        <begin position="189"/>
        <end position="208"/>
    </location>
</feature>
<dbReference type="GO" id="GO:0050479">
    <property type="term" value="F:glyceryl-ether monooxygenase activity"/>
    <property type="evidence" value="ECO:0007669"/>
    <property type="project" value="TreeGrafter"/>
</dbReference>
<dbReference type="GO" id="GO:0008610">
    <property type="term" value="P:lipid biosynthetic process"/>
    <property type="evidence" value="ECO:0007669"/>
    <property type="project" value="InterPro"/>
</dbReference>
<dbReference type="RefSeq" id="WP_093314954.1">
    <property type="nucleotide sequence ID" value="NZ_FOZG01000002.1"/>
</dbReference>
<dbReference type="Pfam" id="PF04116">
    <property type="entry name" value="FA_hydroxylase"/>
    <property type="match status" value="1"/>
</dbReference>
<keyword evidence="3 8" id="KW-1133">Transmembrane helix</keyword>
<dbReference type="GO" id="GO:0005506">
    <property type="term" value="F:iron ion binding"/>
    <property type="evidence" value="ECO:0007669"/>
    <property type="project" value="InterPro"/>
</dbReference>
<gene>
    <name evidence="10" type="ORF">SAMN05192580_2478</name>
</gene>
<evidence type="ECO:0000256" key="7">
    <source>
        <dbReference type="SAM" id="MobiDB-lite"/>
    </source>
</evidence>
<feature type="transmembrane region" description="Helical" evidence="8">
    <location>
        <begin position="58"/>
        <end position="84"/>
    </location>
</feature>
<dbReference type="GO" id="GO:0012505">
    <property type="term" value="C:endomembrane system"/>
    <property type="evidence" value="ECO:0007669"/>
    <property type="project" value="UniProtKB-SubCell"/>
</dbReference>
<protein>
    <submittedName>
        <fullName evidence="10">Sterol desaturase/sphingolipid hydroxylase, fatty acid hydroxylase superfamily</fullName>
    </submittedName>
</protein>
<evidence type="ECO:0000259" key="9">
    <source>
        <dbReference type="Pfam" id="PF04116"/>
    </source>
</evidence>
<reference evidence="10 11" key="1">
    <citation type="submission" date="2016-10" db="EMBL/GenBank/DDBJ databases">
        <authorList>
            <person name="de Groot N.N."/>
        </authorList>
    </citation>
    <scope>NUCLEOTIDE SEQUENCE [LARGE SCALE GENOMIC DNA]</scope>
    <source>
        <strain evidence="10 11">S5-249</strain>
    </source>
</reference>
<evidence type="ECO:0000313" key="10">
    <source>
        <dbReference type="EMBL" id="SFS00132.1"/>
    </source>
</evidence>
<proteinExistence type="predicted"/>
<feature type="compositionally biased region" description="Basic and acidic residues" evidence="7">
    <location>
        <begin position="306"/>
        <end position="321"/>
    </location>
</feature>
<dbReference type="Proteomes" id="UP000198824">
    <property type="component" value="Unassembled WGS sequence"/>
</dbReference>
<dbReference type="OrthoDB" id="9770329at2"/>
<keyword evidence="6 8" id="KW-0472">Membrane</keyword>
<comment type="subcellular location">
    <subcellularLocation>
        <location evidence="1">Endomembrane system</location>
        <topology evidence="1">Multi-pass membrane protein</topology>
    </subcellularLocation>
</comment>
<dbReference type="GO" id="GO:0006643">
    <property type="term" value="P:membrane lipid metabolic process"/>
    <property type="evidence" value="ECO:0007669"/>
    <property type="project" value="TreeGrafter"/>
</dbReference>
<feature type="compositionally biased region" description="Basic residues" evidence="7">
    <location>
        <begin position="322"/>
        <end position="333"/>
    </location>
</feature>
<dbReference type="STRING" id="1166337.SAMN05192580_2478"/>
<keyword evidence="11" id="KW-1185">Reference proteome</keyword>
<feature type="transmembrane region" description="Helical" evidence="8">
    <location>
        <begin position="6"/>
        <end position="28"/>
    </location>
</feature>
<dbReference type="InterPro" id="IPR006694">
    <property type="entry name" value="Fatty_acid_hydroxylase"/>
</dbReference>
<dbReference type="EMBL" id="FOZG01000002">
    <property type="protein sequence ID" value="SFS00132.1"/>
    <property type="molecule type" value="Genomic_DNA"/>
</dbReference>
<feature type="region of interest" description="Disordered" evidence="7">
    <location>
        <begin position="295"/>
        <end position="357"/>
    </location>
</feature>
<keyword evidence="2 8" id="KW-0812">Transmembrane</keyword>
<dbReference type="InterPro" id="IPR051689">
    <property type="entry name" value="Sterol_desaturase/TMEM195"/>
</dbReference>
<dbReference type="AlphaFoldDB" id="A0A1I6L9K3"/>
<evidence type="ECO:0000313" key="11">
    <source>
        <dbReference type="Proteomes" id="UP000198824"/>
    </source>
</evidence>
<evidence type="ECO:0000256" key="3">
    <source>
        <dbReference type="ARBA" id="ARBA00022989"/>
    </source>
</evidence>
<dbReference type="GO" id="GO:0016020">
    <property type="term" value="C:membrane"/>
    <property type="evidence" value="ECO:0007669"/>
    <property type="project" value="GOC"/>
</dbReference>
<evidence type="ECO:0000256" key="6">
    <source>
        <dbReference type="ARBA" id="ARBA00023136"/>
    </source>
</evidence>
<feature type="transmembrane region" description="Helical" evidence="8">
    <location>
        <begin position="104"/>
        <end position="124"/>
    </location>
</feature>